<evidence type="ECO:0000259" key="1">
    <source>
        <dbReference type="Pfam" id="PF03551"/>
    </source>
</evidence>
<dbReference type="RefSeq" id="WP_148606336.1">
    <property type="nucleotide sequence ID" value="NZ_RXYB01000037.1"/>
</dbReference>
<protein>
    <submittedName>
        <fullName evidence="2">PadR family transcriptional regulator</fullName>
    </submittedName>
</protein>
<comment type="caution">
    <text evidence="2">The sequence shown here is derived from an EMBL/GenBank/DDBJ whole genome shotgun (WGS) entry which is preliminary data.</text>
</comment>
<feature type="domain" description="Transcription regulator PadR N-terminal" evidence="1">
    <location>
        <begin position="6"/>
        <end position="77"/>
    </location>
</feature>
<dbReference type="PANTHER" id="PTHR43252">
    <property type="entry name" value="TRANSCRIPTIONAL REGULATOR YQJI"/>
    <property type="match status" value="1"/>
</dbReference>
<dbReference type="Proteomes" id="UP000653358">
    <property type="component" value="Unassembled WGS sequence"/>
</dbReference>
<accession>A0ABR6WNZ4</accession>
<dbReference type="InterPro" id="IPR036390">
    <property type="entry name" value="WH_DNA-bd_sf"/>
</dbReference>
<dbReference type="Gene3D" id="1.10.10.10">
    <property type="entry name" value="Winged helix-like DNA-binding domain superfamily/Winged helix DNA-binding domain"/>
    <property type="match status" value="1"/>
</dbReference>
<reference evidence="2 3" key="1">
    <citation type="journal article" date="2020" name="mSystems">
        <title>Defining Genomic and Predicted Metabolic Features of the Acetobacterium Genus.</title>
        <authorList>
            <person name="Ross D.E."/>
            <person name="Marshall C.W."/>
            <person name="Gulliver D."/>
            <person name="May H.D."/>
            <person name="Norman R.S."/>
        </authorList>
    </citation>
    <scope>NUCLEOTIDE SEQUENCE [LARGE SCALE GENOMIC DNA]</scope>
    <source>
        <strain evidence="2 3">DSM 9173</strain>
    </source>
</reference>
<dbReference type="InterPro" id="IPR005149">
    <property type="entry name" value="Tscrpt_reg_PadR_N"/>
</dbReference>
<name>A0ABR6WNZ4_9FIRM</name>
<dbReference type="EMBL" id="WJBB01000023">
    <property type="protein sequence ID" value="MBC3798225.1"/>
    <property type="molecule type" value="Genomic_DNA"/>
</dbReference>
<dbReference type="InterPro" id="IPR036388">
    <property type="entry name" value="WH-like_DNA-bd_sf"/>
</dbReference>
<evidence type="ECO:0000313" key="3">
    <source>
        <dbReference type="Proteomes" id="UP000653358"/>
    </source>
</evidence>
<dbReference type="Pfam" id="PF03551">
    <property type="entry name" value="PadR"/>
    <property type="match status" value="1"/>
</dbReference>
<evidence type="ECO:0000313" key="2">
    <source>
        <dbReference type="EMBL" id="MBC3798225.1"/>
    </source>
</evidence>
<dbReference type="PANTHER" id="PTHR43252:SF6">
    <property type="entry name" value="NEGATIVE TRANSCRIPTION REGULATOR PADR"/>
    <property type="match status" value="1"/>
</dbReference>
<keyword evidence="3" id="KW-1185">Reference proteome</keyword>
<sequence>MTEYILLGFLMEKDMTGYDMKQHMSMSTSYFVDASFGSIYPSLKRLNNKGFVALKETIENGKLKKTYSINEQGKVEFLKWLSSPIMVSRTDISSALEKIFFFRYLPHEQSIFLIEQCIHDIDRYKNSLLELKNKVDHEADPFGLCTLDFGIDCYDFAMHWCEEYLINKMR</sequence>
<proteinExistence type="predicted"/>
<dbReference type="SUPFAM" id="SSF46785">
    <property type="entry name" value="Winged helix' DNA-binding domain"/>
    <property type="match status" value="1"/>
</dbReference>
<organism evidence="2 3">
    <name type="scientific">Acetobacterium tundrae</name>
    <dbReference type="NCBI Taxonomy" id="132932"/>
    <lineage>
        <taxon>Bacteria</taxon>
        <taxon>Bacillati</taxon>
        <taxon>Bacillota</taxon>
        <taxon>Clostridia</taxon>
        <taxon>Eubacteriales</taxon>
        <taxon>Eubacteriaceae</taxon>
        <taxon>Acetobacterium</taxon>
    </lineage>
</organism>
<gene>
    <name evidence="2" type="ORF">GH807_14415</name>
</gene>